<organism evidence="2 3">
    <name type="scientific">Solanum commersonii</name>
    <name type="common">Commerson's wild potato</name>
    <name type="synonym">Commerson's nightshade</name>
    <dbReference type="NCBI Taxonomy" id="4109"/>
    <lineage>
        <taxon>Eukaryota</taxon>
        <taxon>Viridiplantae</taxon>
        <taxon>Streptophyta</taxon>
        <taxon>Embryophyta</taxon>
        <taxon>Tracheophyta</taxon>
        <taxon>Spermatophyta</taxon>
        <taxon>Magnoliopsida</taxon>
        <taxon>eudicotyledons</taxon>
        <taxon>Gunneridae</taxon>
        <taxon>Pentapetalae</taxon>
        <taxon>asterids</taxon>
        <taxon>lamiids</taxon>
        <taxon>Solanales</taxon>
        <taxon>Solanaceae</taxon>
        <taxon>Solanoideae</taxon>
        <taxon>Solaneae</taxon>
        <taxon>Solanum</taxon>
    </lineage>
</organism>
<sequence length="93" mass="10724">MIPLFLVALDYYALRKDIGWNTEMCIIFGRQLVIRWYMVIVKTSHNNATIQHLEHSCEEYGKMKIDLESISEDEASNQGGWSNRGSRSKSVIS</sequence>
<name>A0A9J5ZZW3_SOLCO</name>
<evidence type="ECO:0000256" key="1">
    <source>
        <dbReference type="SAM" id="MobiDB-lite"/>
    </source>
</evidence>
<comment type="caution">
    <text evidence="2">The sequence shown here is derived from an EMBL/GenBank/DDBJ whole genome shotgun (WGS) entry which is preliminary data.</text>
</comment>
<gene>
    <name evidence="2" type="ORF">H5410_017402</name>
</gene>
<feature type="compositionally biased region" description="Polar residues" evidence="1">
    <location>
        <begin position="76"/>
        <end position="93"/>
    </location>
</feature>
<dbReference type="EMBL" id="JACXVP010000003">
    <property type="protein sequence ID" value="KAG5617578.1"/>
    <property type="molecule type" value="Genomic_DNA"/>
</dbReference>
<proteinExistence type="predicted"/>
<evidence type="ECO:0000313" key="2">
    <source>
        <dbReference type="EMBL" id="KAG5617578.1"/>
    </source>
</evidence>
<reference evidence="2 3" key="1">
    <citation type="submission" date="2020-09" db="EMBL/GenBank/DDBJ databases">
        <title>De no assembly of potato wild relative species, Solanum commersonii.</title>
        <authorList>
            <person name="Cho K."/>
        </authorList>
    </citation>
    <scope>NUCLEOTIDE SEQUENCE [LARGE SCALE GENOMIC DNA]</scope>
    <source>
        <strain evidence="2">LZ3.2</strain>
        <tissue evidence="2">Leaf</tissue>
    </source>
</reference>
<evidence type="ECO:0000313" key="3">
    <source>
        <dbReference type="Proteomes" id="UP000824120"/>
    </source>
</evidence>
<dbReference type="AlphaFoldDB" id="A0A9J5ZZW3"/>
<accession>A0A9J5ZZW3</accession>
<keyword evidence="3" id="KW-1185">Reference proteome</keyword>
<protein>
    <submittedName>
        <fullName evidence="2">Uncharacterized protein</fullName>
    </submittedName>
</protein>
<dbReference type="Proteomes" id="UP000824120">
    <property type="component" value="Chromosome 3"/>
</dbReference>
<feature type="region of interest" description="Disordered" evidence="1">
    <location>
        <begin position="72"/>
        <end position="93"/>
    </location>
</feature>